<dbReference type="InterPro" id="IPR037171">
    <property type="entry name" value="NagB/RpiA_transferase-like"/>
</dbReference>
<evidence type="ECO:0000313" key="6">
    <source>
        <dbReference type="Proteomes" id="UP000736373"/>
    </source>
</evidence>
<dbReference type="Gene3D" id="3.40.1080.10">
    <property type="entry name" value="Glutaconate Coenzyme A-transferase"/>
    <property type="match status" value="1"/>
</dbReference>
<feature type="domain" description="Acetyl-CoA hydrolase/transferase N-terminal" evidence="3">
    <location>
        <begin position="22"/>
        <end position="168"/>
    </location>
</feature>
<dbReference type="GO" id="GO:0016787">
    <property type="term" value="F:hydrolase activity"/>
    <property type="evidence" value="ECO:0007669"/>
    <property type="project" value="UniProtKB-KW"/>
</dbReference>
<dbReference type="RefSeq" id="WP_187633097.1">
    <property type="nucleotide sequence ID" value="NZ_VZQQ01000003.1"/>
</dbReference>
<gene>
    <name evidence="5" type="ORF">F6X42_04790</name>
</gene>
<organism evidence="5 6">
    <name type="scientific">Paraburkholderia podalyriae</name>
    <dbReference type="NCBI Taxonomy" id="1938811"/>
    <lineage>
        <taxon>Bacteria</taxon>
        <taxon>Pseudomonadati</taxon>
        <taxon>Pseudomonadota</taxon>
        <taxon>Betaproteobacteria</taxon>
        <taxon>Burkholderiales</taxon>
        <taxon>Burkholderiaceae</taxon>
        <taxon>Paraburkholderia</taxon>
    </lineage>
</organism>
<dbReference type="PANTHER" id="PTHR21432">
    <property type="entry name" value="ACETYL-COA HYDROLASE-RELATED"/>
    <property type="match status" value="1"/>
</dbReference>
<evidence type="ECO:0000259" key="4">
    <source>
        <dbReference type="Pfam" id="PF13336"/>
    </source>
</evidence>
<dbReference type="Pfam" id="PF02550">
    <property type="entry name" value="AcetylCoA_hydro"/>
    <property type="match status" value="1"/>
</dbReference>
<keyword evidence="5" id="KW-0378">Hydrolase</keyword>
<sequence>MTTEPVEIPLNQYRSLQNLSAIIRPGDTVLWGQAHAEPVTLIRALVQQRAAFGRLRLFIGIGVAGILQPEHADAFDFLSYCGTGENRKLAEAGVLDFLPVHYSQLPRMICSGQLHADVVFLQVSKPDALGRYSLGLAREYVSEAVRHARSIVGEVHPDVPWTYGGPYLRDHDFALLVDSTSPLPISARPLPNPVETEIGRHVAGLIEDGATLQTGIGSIQDAVLTHLKDHRELGVHSGSIGEGIACLCEAGVVTNSCKSIDAGLTIGGTLIGGAPLHRFAHLNSSLELRGTEYTHDPSVLAGIERFVAINSAIEVDVTGQVNAEVAGGSYVGGVGGIGDFLRAAQTSRGGVPIIALPSAAGIRSGVVASLSGPVTVPRSDACVIVTEHGIADLRGLSIAQRIPRMLAIADPLHREALEREVHALMKHA</sequence>
<dbReference type="InterPro" id="IPR026888">
    <property type="entry name" value="AcetylCoA_hyd_C"/>
</dbReference>
<proteinExistence type="inferred from homology"/>
<dbReference type="Proteomes" id="UP000736373">
    <property type="component" value="Unassembled WGS sequence"/>
</dbReference>
<evidence type="ECO:0000259" key="3">
    <source>
        <dbReference type="Pfam" id="PF02550"/>
    </source>
</evidence>
<feature type="domain" description="Acetyl-CoA hydrolase/transferase C-terminal" evidence="4">
    <location>
        <begin position="274"/>
        <end position="420"/>
    </location>
</feature>
<dbReference type="SUPFAM" id="SSF100950">
    <property type="entry name" value="NagB/RpiA/CoA transferase-like"/>
    <property type="match status" value="2"/>
</dbReference>
<evidence type="ECO:0000256" key="1">
    <source>
        <dbReference type="ARBA" id="ARBA00009632"/>
    </source>
</evidence>
<reference evidence="5 6" key="1">
    <citation type="submission" date="2019-09" db="EMBL/GenBank/DDBJ databases">
        <title>Paraburkholderia podalyriae sp. nov., A South African Podalyria-associated rhizobium.</title>
        <authorList>
            <person name="Mavima L."/>
            <person name="Beukes C.W."/>
            <person name="Palmer M."/>
            <person name="De Meyer S.E."/>
            <person name="James E.K."/>
            <person name="Maluk M."/>
            <person name="Avontuur J.R."/>
            <person name="Chan W.Y."/>
            <person name="Venter S.N."/>
            <person name="Steenkamp E.T."/>
        </authorList>
    </citation>
    <scope>NUCLEOTIDE SEQUENCE [LARGE SCALE GENOMIC DNA]</scope>
    <source>
        <strain evidence="5 6">WC7.3b</strain>
    </source>
</reference>
<dbReference type="Gene3D" id="3.40.1080.20">
    <property type="entry name" value="Acetyl-CoA hydrolase/transferase C-terminal domain"/>
    <property type="match status" value="1"/>
</dbReference>
<accession>A0ABR7PHW9</accession>
<dbReference type="InterPro" id="IPR003702">
    <property type="entry name" value="ActCoA_hydro_N"/>
</dbReference>
<keyword evidence="6" id="KW-1185">Reference proteome</keyword>
<name>A0ABR7PHW9_9BURK</name>
<evidence type="ECO:0000256" key="2">
    <source>
        <dbReference type="ARBA" id="ARBA00022679"/>
    </source>
</evidence>
<comment type="similarity">
    <text evidence="1">Belongs to the acetyl-CoA hydrolase/transferase family.</text>
</comment>
<dbReference type="Pfam" id="PF13336">
    <property type="entry name" value="AcetylCoA_hyd_C"/>
    <property type="match status" value="1"/>
</dbReference>
<dbReference type="InterPro" id="IPR046433">
    <property type="entry name" value="ActCoA_hydro"/>
</dbReference>
<keyword evidence="2" id="KW-0808">Transferase</keyword>
<comment type="caution">
    <text evidence="5">The sequence shown here is derived from an EMBL/GenBank/DDBJ whole genome shotgun (WGS) entry which is preliminary data.</text>
</comment>
<dbReference type="PANTHER" id="PTHR21432:SF20">
    <property type="entry name" value="ACETYL-COA HYDROLASE"/>
    <property type="match status" value="1"/>
</dbReference>
<protein>
    <submittedName>
        <fullName evidence="5">Acetyl-CoA hydrolase</fullName>
    </submittedName>
</protein>
<dbReference type="InterPro" id="IPR038460">
    <property type="entry name" value="AcetylCoA_hyd_C_sf"/>
</dbReference>
<evidence type="ECO:0000313" key="5">
    <source>
        <dbReference type="EMBL" id="MBC8745969.1"/>
    </source>
</evidence>
<dbReference type="Gene3D" id="3.30.750.70">
    <property type="entry name" value="4-hydroxybutyrate coenzyme like domains"/>
    <property type="match status" value="1"/>
</dbReference>
<dbReference type="EMBL" id="VZQQ01000003">
    <property type="protein sequence ID" value="MBC8745969.1"/>
    <property type="molecule type" value="Genomic_DNA"/>
</dbReference>